<evidence type="ECO:0000313" key="4">
    <source>
        <dbReference type="EMBL" id="ADF59184.1"/>
    </source>
</evidence>
<dbReference type="GO" id="GO:0003676">
    <property type="term" value="F:nucleic acid binding"/>
    <property type="evidence" value="ECO:0007669"/>
    <property type="project" value="InterPro"/>
</dbReference>
<organismHost>
    <name type="scientific">Bacillus subtilis</name>
    <dbReference type="NCBI Taxonomy" id="1423"/>
</organismHost>
<keyword evidence="5" id="KW-1185">Reference proteome</keyword>
<feature type="domain" description="HNH nuclease" evidence="3">
    <location>
        <begin position="56"/>
        <end position="111"/>
    </location>
</feature>
<gene>
    <name evidence="4" type="ORF">PHI105_00255</name>
</gene>
<dbReference type="PANTHER" id="PTHR41286">
    <property type="entry name" value="HNH NUCLEASE YAJD-RELATED"/>
    <property type="match status" value="1"/>
</dbReference>
<dbReference type="Proteomes" id="UP000002667">
    <property type="component" value="Segment"/>
</dbReference>
<sequence>MIGGIGMKKALKPCNEPGCPNLTREGYCEQHRRTKPAYDQYRESAAKRGYNSKWRQARAGYLSKHPLCAACLMQGRRTPATVVDHIVPHKGDMKLFWDSSKWQPLCGPCHGRKTAKEDGGFGNRTSNVRV</sequence>
<dbReference type="InterPro" id="IPR003615">
    <property type="entry name" value="HNH_nuc"/>
</dbReference>
<dbReference type="GO" id="GO:0016787">
    <property type="term" value="F:hydrolase activity"/>
    <property type="evidence" value="ECO:0007669"/>
    <property type="project" value="UniProtKB-KW"/>
</dbReference>
<dbReference type="InterPro" id="IPR002711">
    <property type="entry name" value="HNH"/>
</dbReference>
<keyword evidence="2" id="KW-0378">Hydrolase</keyword>
<evidence type="ECO:0000256" key="1">
    <source>
        <dbReference type="ARBA" id="ARBA00022722"/>
    </source>
</evidence>
<name>D6R433_BPPH1</name>
<accession>D6R433</accession>
<proteinExistence type="predicted"/>
<dbReference type="SMART" id="SM00507">
    <property type="entry name" value="HNHc"/>
    <property type="match status" value="1"/>
</dbReference>
<keyword evidence="1" id="KW-0540">Nuclease</keyword>
<evidence type="ECO:0000259" key="3">
    <source>
        <dbReference type="SMART" id="SM00507"/>
    </source>
</evidence>
<dbReference type="GO" id="GO:0004519">
    <property type="term" value="F:endonuclease activity"/>
    <property type="evidence" value="ECO:0007669"/>
    <property type="project" value="UniProtKB-KW"/>
</dbReference>
<protein>
    <submittedName>
        <fullName evidence="4">Putative endonuclease</fullName>
    </submittedName>
</protein>
<evidence type="ECO:0000313" key="5">
    <source>
        <dbReference type="Proteomes" id="UP000002667"/>
    </source>
</evidence>
<dbReference type="PANTHER" id="PTHR41286:SF1">
    <property type="entry name" value="HNH NUCLEASE YAJD-RELATED"/>
    <property type="match status" value="1"/>
</dbReference>
<reference evidence="4 5" key="1">
    <citation type="journal article" date="2013" name="Genome Announc.">
        <title>Complete Genome Sequence of Bacillus subtilis Phage phi105.</title>
        <authorList>
            <person name="Zeigler D.R."/>
        </authorList>
    </citation>
    <scope>NUCLEOTIDE SEQUENCE [LARGE SCALE GENOMIC DNA]</scope>
</reference>
<organism evidence="4 5">
    <name type="scientific">Bacillus phage phi105</name>
    <name type="common">Bacteriophage phi-105</name>
    <dbReference type="NCBI Taxonomy" id="10717"/>
    <lineage>
        <taxon>Viruses</taxon>
        <taxon>Duplodnaviria</taxon>
        <taxon>Heunggongvirae</taxon>
        <taxon>Uroviricota</taxon>
        <taxon>Caudoviricetes</taxon>
        <taxon>Spizizenvirus</taxon>
        <taxon>Spizizenvirus sv105</taxon>
    </lineage>
</organism>
<dbReference type="CDD" id="cd00085">
    <property type="entry name" value="HNHc"/>
    <property type="match status" value="1"/>
</dbReference>
<dbReference type="GO" id="GO:0008270">
    <property type="term" value="F:zinc ion binding"/>
    <property type="evidence" value="ECO:0007669"/>
    <property type="project" value="InterPro"/>
</dbReference>
<dbReference type="Pfam" id="PF01844">
    <property type="entry name" value="HNH"/>
    <property type="match status" value="1"/>
</dbReference>
<dbReference type="Gene3D" id="1.10.30.50">
    <property type="match status" value="1"/>
</dbReference>
<dbReference type="EMBL" id="HM072038">
    <property type="protein sequence ID" value="ADF59184.1"/>
    <property type="molecule type" value="Genomic_DNA"/>
</dbReference>
<evidence type="ECO:0000256" key="2">
    <source>
        <dbReference type="ARBA" id="ARBA00022801"/>
    </source>
</evidence>
<keyword evidence="4" id="KW-0255">Endonuclease</keyword>